<reference evidence="2" key="1">
    <citation type="submission" date="2015-07" db="EMBL/GenBank/DDBJ databases">
        <title>Near-Complete Genome Sequence of the Cellulolytic Bacterium Bacteroides (Pseudobacteroides) cellulosolvens ATCC 35603.</title>
        <authorList>
            <person name="Dassa B."/>
            <person name="Utturkar S.M."/>
            <person name="Klingeman D.M."/>
            <person name="Hurt R.A."/>
            <person name="Keller M."/>
            <person name="Xu J."/>
            <person name="Reddy Y.H.K."/>
            <person name="Borovok I."/>
            <person name="Grinberg I.R."/>
            <person name="Lamed R."/>
            <person name="Zhivin O."/>
            <person name="Bayer E.A."/>
            <person name="Brown S.D."/>
        </authorList>
    </citation>
    <scope>NUCLEOTIDE SEQUENCE [LARGE SCALE GENOMIC DNA]</scope>
    <source>
        <strain evidence="2">DSM 2933</strain>
    </source>
</reference>
<dbReference type="Proteomes" id="UP000036923">
    <property type="component" value="Unassembled WGS sequence"/>
</dbReference>
<sequence length="414" mass="47811" precursor="true">MKKNFRLALITVIALILIINTGCSMPSFLGGDDKTDNSEDNNVTIENSAATKKVKKVVSDYFIKAFSQPIEKYNNTAIVPEDIKPFISKRTISEGENNPEIGIHLPRYIELNGMVVVEYQLMNALKDKGIETTYIGKSTNDLMYYTKVQLMAKCLPDIDFYLAYKQNPTTKLYEKQAVNIDENKYDYFRIVASYDITVVKDSSDYKIKRAVESSTRPGYQNRVLLINNDFVERFPYINTDKTPDGKEYANKEDGSRFDNESKLIEKFFTNFKELDNERMNLLKSKWFSSQKEFADYSKGILKLNIDKDKKEIMQIDDQYKTKFNIDSFPLKSNMGKVLKLSNFEIIPHPAYTKKQSKYIVKFEATIEMMSGIIGQQNKYKYDYFVVLNNDIKSPKVSGIYMNSIINTGTEIVEK</sequence>
<dbReference type="RefSeq" id="WP_036944677.1">
    <property type="nucleotide sequence ID" value="NZ_JQKC01000033.1"/>
</dbReference>
<organism evidence="1 2">
    <name type="scientific">Pseudobacteroides cellulosolvens ATCC 35603 = DSM 2933</name>
    <dbReference type="NCBI Taxonomy" id="398512"/>
    <lineage>
        <taxon>Bacteria</taxon>
        <taxon>Bacillati</taxon>
        <taxon>Bacillota</taxon>
        <taxon>Clostridia</taxon>
        <taxon>Eubacteriales</taxon>
        <taxon>Oscillospiraceae</taxon>
        <taxon>Pseudobacteroides</taxon>
    </lineage>
</organism>
<dbReference type="eggNOG" id="ENOG502ZC8U">
    <property type="taxonomic scope" value="Bacteria"/>
</dbReference>
<proteinExistence type="predicted"/>
<evidence type="ECO:0000313" key="1">
    <source>
        <dbReference type="EMBL" id="KNY28199.1"/>
    </source>
</evidence>
<dbReference type="AlphaFoldDB" id="A0A0L6JQZ5"/>
<accession>A0A0L6JQZ5</accession>
<protein>
    <submittedName>
        <fullName evidence="1">Uncharacterized protein</fullName>
    </submittedName>
</protein>
<evidence type="ECO:0000313" key="2">
    <source>
        <dbReference type="Proteomes" id="UP000036923"/>
    </source>
</evidence>
<dbReference type="STRING" id="398512.Bccel_3473"/>
<name>A0A0L6JQZ5_9FIRM</name>
<dbReference type="OrthoDB" id="2087966at2"/>
<comment type="caution">
    <text evidence="1">The sequence shown here is derived from an EMBL/GenBank/DDBJ whole genome shotgun (WGS) entry which is preliminary data.</text>
</comment>
<keyword evidence="2" id="KW-1185">Reference proteome</keyword>
<dbReference type="EMBL" id="LGTC01000001">
    <property type="protein sequence ID" value="KNY28199.1"/>
    <property type="molecule type" value="Genomic_DNA"/>
</dbReference>
<gene>
    <name evidence="1" type="ORF">Bccel_3473</name>
</gene>